<dbReference type="GO" id="GO:0008360">
    <property type="term" value="P:regulation of cell shape"/>
    <property type="evidence" value="ECO:0007669"/>
    <property type="project" value="UniProtKB-KW"/>
</dbReference>
<evidence type="ECO:0000256" key="2">
    <source>
        <dbReference type="ARBA" id="ARBA00013855"/>
    </source>
</evidence>
<evidence type="ECO:0000256" key="4">
    <source>
        <dbReference type="ARBA" id="ARBA00032089"/>
    </source>
</evidence>
<dbReference type="InterPro" id="IPR007221">
    <property type="entry name" value="MreC"/>
</dbReference>
<evidence type="ECO:0000259" key="7">
    <source>
        <dbReference type="Pfam" id="PF04085"/>
    </source>
</evidence>
<keyword evidence="6" id="KW-0812">Transmembrane</keyword>
<organism evidence="8 9">
    <name type="scientific">Filimonas zeae</name>
    <dbReference type="NCBI Taxonomy" id="1737353"/>
    <lineage>
        <taxon>Bacteria</taxon>
        <taxon>Pseudomonadati</taxon>
        <taxon>Bacteroidota</taxon>
        <taxon>Chitinophagia</taxon>
        <taxon>Chitinophagales</taxon>
        <taxon>Chitinophagaceae</taxon>
        <taxon>Filimonas</taxon>
    </lineage>
</organism>
<dbReference type="PIRSF" id="PIRSF038471">
    <property type="entry name" value="MreC"/>
    <property type="match status" value="1"/>
</dbReference>
<evidence type="ECO:0000256" key="5">
    <source>
        <dbReference type="PIRNR" id="PIRNR038471"/>
    </source>
</evidence>
<dbReference type="InterPro" id="IPR042177">
    <property type="entry name" value="Cell/Rod_1"/>
</dbReference>
<dbReference type="Gene3D" id="2.40.10.350">
    <property type="entry name" value="Rod shape-determining protein MreC, domain 2"/>
    <property type="match status" value="1"/>
</dbReference>
<protein>
    <recommendedName>
        <fullName evidence="2 5">Cell shape-determining protein MreC</fullName>
    </recommendedName>
    <alternativeName>
        <fullName evidence="4 5">Cell shape protein MreC</fullName>
    </alternativeName>
</protein>
<keyword evidence="9" id="KW-1185">Reference proteome</keyword>
<keyword evidence="3 5" id="KW-0133">Cell shape</keyword>
<dbReference type="InterPro" id="IPR042175">
    <property type="entry name" value="Cell/Rod_MreC_2"/>
</dbReference>
<dbReference type="Pfam" id="PF04085">
    <property type="entry name" value="MreC"/>
    <property type="match status" value="1"/>
</dbReference>
<sequence>MRNIILFIRRFFILVVFFVLQGICIAILVRYNKTYEAVFANSATEITGRVDNQYNKVEYFFHLKKTNKQLSEENARLRNMLATNYIGPEVSTLHHLDTTFRDTTGKVRIFSWLPAKVVNNSFSEENNYLTLYRGEKQGVEKDMAVTGPDGIVGKVVLVSSNYCRVMSLLNRNSKVSAMLKKELYTGAVEWDGADPRFVTLKNIPKSAKVVKGDTVLTSNLSGNYPPGLMIGTVELVQSEQASNFYTMKVKTATNFFNLQYAYLIQNETWKEQKALEAQVTPK</sequence>
<evidence type="ECO:0000313" key="9">
    <source>
        <dbReference type="Proteomes" id="UP000627292"/>
    </source>
</evidence>
<evidence type="ECO:0000313" key="8">
    <source>
        <dbReference type="EMBL" id="GGH77466.1"/>
    </source>
</evidence>
<dbReference type="Gene3D" id="2.40.10.340">
    <property type="entry name" value="Rod shape-determining protein MreC, domain 1"/>
    <property type="match status" value="1"/>
</dbReference>
<dbReference type="GO" id="GO:0005886">
    <property type="term" value="C:plasma membrane"/>
    <property type="evidence" value="ECO:0007669"/>
    <property type="project" value="TreeGrafter"/>
</dbReference>
<dbReference type="AlphaFoldDB" id="A0A917MXZ0"/>
<dbReference type="InterPro" id="IPR055342">
    <property type="entry name" value="MreC_beta-barrel_core"/>
</dbReference>
<keyword evidence="6" id="KW-1133">Transmembrane helix</keyword>
<comment type="similarity">
    <text evidence="1 5">Belongs to the MreC family.</text>
</comment>
<feature type="domain" description="Rod shape-determining protein MreC beta-barrel core" evidence="7">
    <location>
        <begin position="117"/>
        <end position="264"/>
    </location>
</feature>
<evidence type="ECO:0000256" key="3">
    <source>
        <dbReference type="ARBA" id="ARBA00022960"/>
    </source>
</evidence>
<dbReference type="EMBL" id="BMIB01000004">
    <property type="protein sequence ID" value="GGH77466.1"/>
    <property type="molecule type" value="Genomic_DNA"/>
</dbReference>
<dbReference type="Proteomes" id="UP000627292">
    <property type="component" value="Unassembled WGS sequence"/>
</dbReference>
<dbReference type="PANTHER" id="PTHR34138">
    <property type="entry name" value="CELL SHAPE-DETERMINING PROTEIN MREC"/>
    <property type="match status" value="1"/>
</dbReference>
<gene>
    <name evidence="8" type="ORF">GCM10011379_43860</name>
</gene>
<evidence type="ECO:0000256" key="1">
    <source>
        <dbReference type="ARBA" id="ARBA00009369"/>
    </source>
</evidence>
<reference evidence="8" key="2">
    <citation type="submission" date="2020-09" db="EMBL/GenBank/DDBJ databases">
        <authorList>
            <person name="Sun Q."/>
            <person name="Zhou Y."/>
        </authorList>
    </citation>
    <scope>NUCLEOTIDE SEQUENCE</scope>
    <source>
        <strain evidence="8">CGMCC 1.15290</strain>
    </source>
</reference>
<dbReference type="PANTHER" id="PTHR34138:SF1">
    <property type="entry name" value="CELL SHAPE-DETERMINING PROTEIN MREC"/>
    <property type="match status" value="1"/>
</dbReference>
<dbReference type="RefSeq" id="WP_188956383.1">
    <property type="nucleotide sequence ID" value="NZ_BMIB01000004.1"/>
</dbReference>
<comment type="caution">
    <text evidence="8">The sequence shown here is derived from an EMBL/GenBank/DDBJ whole genome shotgun (WGS) entry which is preliminary data.</text>
</comment>
<name>A0A917MXZ0_9BACT</name>
<feature type="transmembrane region" description="Helical" evidence="6">
    <location>
        <begin position="12"/>
        <end position="31"/>
    </location>
</feature>
<accession>A0A917MXZ0</accession>
<comment type="function">
    <text evidence="5">Involved in formation and maintenance of cell shape.</text>
</comment>
<keyword evidence="6" id="KW-0472">Membrane</keyword>
<reference evidence="8" key="1">
    <citation type="journal article" date="2014" name="Int. J. Syst. Evol. Microbiol.">
        <title>Complete genome sequence of Corynebacterium casei LMG S-19264T (=DSM 44701T), isolated from a smear-ripened cheese.</title>
        <authorList>
            <consortium name="US DOE Joint Genome Institute (JGI-PGF)"/>
            <person name="Walter F."/>
            <person name="Albersmeier A."/>
            <person name="Kalinowski J."/>
            <person name="Ruckert C."/>
        </authorList>
    </citation>
    <scope>NUCLEOTIDE SEQUENCE</scope>
    <source>
        <strain evidence="8">CGMCC 1.15290</strain>
    </source>
</reference>
<proteinExistence type="inferred from homology"/>
<evidence type="ECO:0000256" key="6">
    <source>
        <dbReference type="SAM" id="Phobius"/>
    </source>
</evidence>
<dbReference type="NCBIfam" id="NF010532">
    <property type="entry name" value="PRK13922.9-3"/>
    <property type="match status" value="1"/>
</dbReference>